<feature type="region of interest" description="Disordered" evidence="1">
    <location>
        <begin position="1025"/>
        <end position="1047"/>
    </location>
</feature>
<feature type="region of interest" description="Disordered" evidence="1">
    <location>
        <begin position="1118"/>
        <end position="1235"/>
    </location>
</feature>
<feature type="compositionally biased region" description="Polar residues" evidence="1">
    <location>
        <begin position="690"/>
        <end position="705"/>
    </location>
</feature>
<dbReference type="OrthoDB" id="10431364at2759"/>
<keyword evidence="4" id="KW-1185">Reference proteome</keyword>
<feature type="region of interest" description="Disordered" evidence="1">
    <location>
        <begin position="690"/>
        <end position="736"/>
    </location>
</feature>
<accession>A0A6G1LP73</accession>
<sequence length="1235" mass="137156">MDLELKQFCPYQARENPLKFILWLVFILLMLWLLLSGCASGTPAPENGNDDSDRGTDDAADARDAGKKVRSTSTQTETDRATQTESTCVDKATQIDPEWNDQLLPYMQDRLGGLERQMQQLIDCCHEGHKMKRSQACGTEDSGVAVQRARIAELQQQLEDCRAHGASLESQLEARDAPTIRATEMKGTQTEGVAQNAQNRIAELNEKLEKSQNRIAELDEKLTKSEFRHGYRSRRDPERIEEAEQRAKDAEQRAKDAEAAQKAAEKEQLQGKHKQASSQSEQESAARVSALKEVEVLEKRLQQAEDDKQAAMAIAEAKAEKEAAARQQAEMRLLEVQKAQTAHGANVKALQLAKRNVTELNNQLQAKKEQARVQERNVERLKQEATSLKKQQSDVVAKQSEVAAKQRTEYEAEVAVKIRTLEKERDEAARKQRDAESQLEANTCAYSVKEQAVQKELDGALRKQQEAEKQAAGHSALTERLENAERLAADLQKQLEDADKRKSVDAEAAQTVQTANQQIEAAVRKQSEAEAARDDANRTSESAMLGHQLLAAERDVLLQQVAMLESQRQQAFDANRNAELQYNALQTELSNASQRAETAEAQNNELRGQAEARIGDLERQHDDAIAQIEQLRQELFRAHAGWEDMSNQVKRHLSTEAELNDKLEECEKARRQQYAAVPELLMQSVEDSMTGTPIASDTQPGQSACENGGMDVEGHSPVPQDPPSGPPQAPPEEPWSIDPALASSLQCVGCGGGIPESNGYCSFCPPCETPGCTGREVWGKCLLCNAERPVPTVCSNQDCGKIGKFNNAENLCPDCERCPNCQSVSHNGHCIYCCSMCGSPKGLSPHCTACEEYRREYPELISGDLVLTCPECDKYPATENGACHECQICQVVGCGTRMQNGICPNMCDMHEHLNMETGKCDECESAKKPKLCPHCEVELVVKNDACLRCQECDVCGERKVAGSCSNSCDFHMQHFVDGECPKCKALDESEEDESRPKHLPDYDKMLGSFSSVAPIAPLTTKKWTPVMPPKPGSAPPNATAPSSGPISLHSKAQLESESLCPKCGVALIATNCWQPDCGACIRCKGLLDDGVCRNDGCGVPDSSLMARIRADAIDKDAFDKKKAERAQQDEDEEAAMQFQAQLGSQEPERPRRFLKPRRTQQRRRQQPVQMQRPLQMQEAPQTQQPLRMEQRAEMQHEPMQMDERAQGDFEFRAGQQQNFGQEPKDQDMPDEFKLG</sequence>
<organism evidence="3 4">
    <name type="scientific">Teratosphaeria nubilosa</name>
    <dbReference type="NCBI Taxonomy" id="161662"/>
    <lineage>
        <taxon>Eukaryota</taxon>
        <taxon>Fungi</taxon>
        <taxon>Dikarya</taxon>
        <taxon>Ascomycota</taxon>
        <taxon>Pezizomycotina</taxon>
        <taxon>Dothideomycetes</taxon>
        <taxon>Dothideomycetidae</taxon>
        <taxon>Mycosphaerellales</taxon>
        <taxon>Teratosphaeriaceae</taxon>
        <taxon>Teratosphaeria</taxon>
    </lineage>
</organism>
<feature type="compositionally biased region" description="Basic and acidic residues" evidence="1">
    <location>
        <begin position="1118"/>
        <end position="1128"/>
    </location>
</feature>
<gene>
    <name evidence="3" type="ORF">EJ03DRAFT_333095</name>
</gene>
<evidence type="ECO:0000256" key="2">
    <source>
        <dbReference type="SAM" id="Phobius"/>
    </source>
</evidence>
<dbReference type="GO" id="GO:0005737">
    <property type="term" value="C:cytoplasm"/>
    <property type="evidence" value="ECO:0007669"/>
    <property type="project" value="TreeGrafter"/>
</dbReference>
<protein>
    <submittedName>
        <fullName evidence="3">Uncharacterized protein</fullName>
    </submittedName>
</protein>
<dbReference type="AlphaFoldDB" id="A0A6G1LP73"/>
<dbReference type="GO" id="GO:0032982">
    <property type="term" value="C:myosin filament"/>
    <property type="evidence" value="ECO:0007669"/>
    <property type="project" value="TreeGrafter"/>
</dbReference>
<feature type="compositionally biased region" description="Basic and acidic residues" evidence="1">
    <location>
        <begin position="51"/>
        <end position="67"/>
    </location>
</feature>
<feature type="compositionally biased region" description="Low complexity" evidence="1">
    <location>
        <begin position="1166"/>
        <end position="1177"/>
    </location>
</feature>
<dbReference type="Proteomes" id="UP000799436">
    <property type="component" value="Unassembled WGS sequence"/>
</dbReference>
<dbReference type="EMBL" id="ML995809">
    <property type="protein sequence ID" value="KAF2773964.1"/>
    <property type="molecule type" value="Genomic_DNA"/>
</dbReference>
<evidence type="ECO:0000256" key="1">
    <source>
        <dbReference type="SAM" id="MobiDB-lite"/>
    </source>
</evidence>
<evidence type="ECO:0000313" key="4">
    <source>
        <dbReference type="Proteomes" id="UP000799436"/>
    </source>
</evidence>
<name>A0A6G1LP73_9PEZI</name>
<feature type="region of interest" description="Disordered" evidence="1">
    <location>
        <begin position="43"/>
        <end position="89"/>
    </location>
</feature>
<feature type="compositionally biased region" description="Pro residues" evidence="1">
    <location>
        <begin position="719"/>
        <end position="733"/>
    </location>
</feature>
<feature type="compositionally biased region" description="Low complexity" evidence="1">
    <location>
        <begin position="276"/>
        <end position="286"/>
    </location>
</feature>
<dbReference type="GO" id="GO:0000146">
    <property type="term" value="F:microfilament motor activity"/>
    <property type="evidence" value="ECO:0007669"/>
    <property type="project" value="TreeGrafter"/>
</dbReference>
<keyword evidence="2" id="KW-0472">Membrane</keyword>
<feature type="compositionally biased region" description="Basic and acidic residues" evidence="1">
    <location>
        <begin position="1188"/>
        <end position="1211"/>
    </location>
</feature>
<dbReference type="GO" id="GO:0051015">
    <property type="term" value="F:actin filament binding"/>
    <property type="evidence" value="ECO:0007669"/>
    <property type="project" value="TreeGrafter"/>
</dbReference>
<keyword evidence="2" id="KW-1133">Transmembrane helix</keyword>
<feature type="region of interest" description="Disordered" evidence="1">
    <location>
        <begin position="227"/>
        <end position="286"/>
    </location>
</feature>
<feature type="compositionally biased region" description="Basic residues" evidence="1">
    <location>
        <begin position="1152"/>
        <end position="1165"/>
    </location>
</feature>
<dbReference type="GO" id="GO:0016460">
    <property type="term" value="C:myosin II complex"/>
    <property type="evidence" value="ECO:0007669"/>
    <property type="project" value="TreeGrafter"/>
</dbReference>
<dbReference type="PANTHER" id="PTHR45615:SF40">
    <property type="entry name" value="MYOSIN HEAVY CHAIN, NON-MUSCLE"/>
    <property type="match status" value="1"/>
</dbReference>
<feature type="compositionally biased region" description="Basic and acidic residues" evidence="1">
    <location>
        <begin position="227"/>
        <end position="270"/>
    </location>
</feature>
<dbReference type="PANTHER" id="PTHR45615">
    <property type="entry name" value="MYOSIN HEAVY CHAIN, NON-MUSCLE"/>
    <property type="match status" value="1"/>
</dbReference>
<feature type="compositionally biased region" description="Basic and acidic residues" evidence="1">
    <location>
        <begin position="1222"/>
        <end position="1235"/>
    </location>
</feature>
<evidence type="ECO:0000313" key="3">
    <source>
        <dbReference type="EMBL" id="KAF2773964.1"/>
    </source>
</evidence>
<proteinExistence type="predicted"/>
<feature type="transmembrane region" description="Helical" evidence="2">
    <location>
        <begin position="20"/>
        <end position="37"/>
    </location>
</feature>
<keyword evidence="2" id="KW-0812">Transmembrane</keyword>
<reference evidence="3" key="1">
    <citation type="journal article" date="2020" name="Stud. Mycol.">
        <title>101 Dothideomycetes genomes: a test case for predicting lifestyles and emergence of pathogens.</title>
        <authorList>
            <person name="Haridas S."/>
            <person name="Albert R."/>
            <person name="Binder M."/>
            <person name="Bloem J."/>
            <person name="Labutti K."/>
            <person name="Salamov A."/>
            <person name="Andreopoulos B."/>
            <person name="Baker S."/>
            <person name="Barry K."/>
            <person name="Bills G."/>
            <person name="Bluhm B."/>
            <person name="Cannon C."/>
            <person name="Castanera R."/>
            <person name="Culley D."/>
            <person name="Daum C."/>
            <person name="Ezra D."/>
            <person name="Gonzalez J."/>
            <person name="Henrissat B."/>
            <person name="Kuo A."/>
            <person name="Liang C."/>
            <person name="Lipzen A."/>
            <person name="Lutzoni F."/>
            <person name="Magnuson J."/>
            <person name="Mondo S."/>
            <person name="Nolan M."/>
            <person name="Ohm R."/>
            <person name="Pangilinan J."/>
            <person name="Park H.-J."/>
            <person name="Ramirez L."/>
            <person name="Alfaro M."/>
            <person name="Sun H."/>
            <person name="Tritt A."/>
            <person name="Yoshinaga Y."/>
            <person name="Zwiers L.-H."/>
            <person name="Turgeon B."/>
            <person name="Goodwin S."/>
            <person name="Spatafora J."/>
            <person name="Crous P."/>
            <person name="Grigoriev I."/>
        </authorList>
    </citation>
    <scope>NUCLEOTIDE SEQUENCE</scope>
    <source>
        <strain evidence="3">CBS 116005</strain>
    </source>
</reference>